<dbReference type="NCBIfam" id="TIGR02796">
    <property type="entry name" value="tolQ"/>
    <property type="match status" value="1"/>
</dbReference>
<evidence type="ECO:0000259" key="11">
    <source>
        <dbReference type="Pfam" id="PF01618"/>
    </source>
</evidence>
<keyword evidence="5 10" id="KW-0812">Transmembrane</keyword>
<organism evidence="12 13">
    <name type="scientific">Candidatus Mailhella merdigallinarum</name>
    <dbReference type="NCBI Taxonomy" id="2838658"/>
    <lineage>
        <taxon>Bacteria</taxon>
        <taxon>Pseudomonadati</taxon>
        <taxon>Thermodesulfobacteriota</taxon>
        <taxon>Desulfovibrionia</taxon>
        <taxon>Desulfovibrionales</taxon>
        <taxon>Desulfovibrionaceae</taxon>
        <taxon>Mailhella</taxon>
    </lineage>
</organism>
<dbReference type="InterPro" id="IPR002898">
    <property type="entry name" value="MotA_ExbB_proton_chnl"/>
</dbReference>
<evidence type="ECO:0000256" key="4">
    <source>
        <dbReference type="ARBA" id="ARBA00022618"/>
    </source>
</evidence>
<evidence type="ECO:0000256" key="2">
    <source>
        <dbReference type="ARBA" id="ARBA00022475"/>
    </source>
</evidence>
<dbReference type="Pfam" id="PF01618">
    <property type="entry name" value="MotA_ExbB"/>
    <property type="match status" value="1"/>
</dbReference>
<keyword evidence="6 10" id="KW-1133">Transmembrane helix</keyword>
<keyword evidence="9" id="KW-0813">Transport</keyword>
<feature type="domain" description="MotA/TolQ/ExbB proton channel" evidence="11">
    <location>
        <begin position="96"/>
        <end position="196"/>
    </location>
</feature>
<dbReference type="PANTHER" id="PTHR30625:SF3">
    <property type="entry name" value="TOL-PAL SYSTEM PROTEIN TOLQ"/>
    <property type="match status" value="1"/>
</dbReference>
<evidence type="ECO:0000256" key="5">
    <source>
        <dbReference type="ARBA" id="ARBA00022692"/>
    </source>
</evidence>
<dbReference type="PANTHER" id="PTHR30625">
    <property type="entry name" value="PROTEIN TOLQ"/>
    <property type="match status" value="1"/>
</dbReference>
<name>A0A9D2HD36_9BACT</name>
<dbReference type="Proteomes" id="UP000824225">
    <property type="component" value="Unassembled WGS sequence"/>
</dbReference>
<keyword evidence="9" id="KW-0653">Protein transport</keyword>
<evidence type="ECO:0000256" key="8">
    <source>
        <dbReference type="ARBA" id="ARBA00023306"/>
    </source>
</evidence>
<evidence type="ECO:0000256" key="9">
    <source>
        <dbReference type="RuleBase" id="RU004057"/>
    </source>
</evidence>
<accession>A0A9D2HD36</accession>
<evidence type="ECO:0000256" key="10">
    <source>
        <dbReference type="SAM" id="Phobius"/>
    </source>
</evidence>
<dbReference type="GO" id="GO:0017038">
    <property type="term" value="P:protein import"/>
    <property type="evidence" value="ECO:0007669"/>
    <property type="project" value="TreeGrafter"/>
</dbReference>
<dbReference type="GO" id="GO:0051301">
    <property type="term" value="P:cell division"/>
    <property type="evidence" value="ECO:0007669"/>
    <property type="project" value="UniProtKB-KW"/>
</dbReference>
<evidence type="ECO:0000256" key="3">
    <source>
        <dbReference type="ARBA" id="ARBA00022519"/>
    </source>
</evidence>
<feature type="transmembrane region" description="Helical" evidence="10">
    <location>
        <begin position="123"/>
        <end position="146"/>
    </location>
</feature>
<feature type="transmembrane region" description="Helical" evidence="10">
    <location>
        <begin position="12"/>
        <end position="34"/>
    </location>
</feature>
<dbReference type="GO" id="GO:0043213">
    <property type="term" value="P:bacteriocin transport"/>
    <property type="evidence" value="ECO:0007669"/>
    <property type="project" value="InterPro"/>
</dbReference>
<keyword evidence="8" id="KW-0131">Cell cycle</keyword>
<evidence type="ECO:0000256" key="6">
    <source>
        <dbReference type="ARBA" id="ARBA00022989"/>
    </source>
</evidence>
<comment type="caution">
    <text evidence="12">The sequence shown here is derived from an EMBL/GenBank/DDBJ whole genome shotgun (WGS) entry which is preliminary data.</text>
</comment>
<evidence type="ECO:0000313" key="13">
    <source>
        <dbReference type="Proteomes" id="UP000824225"/>
    </source>
</evidence>
<keyword evidence="7 10" id="KW-0472">Membrane</keyword>
<dbReference type="GO" id="GO:0005886">
    <property type="term" value="C:plasma membrane"/>
    <property type="evidence" value="ECO:0007669"/>
    <property type="project" value="UniProtKB-SubCell"/>
</dbReference>
<dbReference type="AlphaFoldDB" id="A0A9D2HD36"/>
<dbReference type="InterPro" id="IPR014163">
    <property type="entry name" value="Tol-Pal_TolQ"/>
</dbReference>
<gene>
    <name evidence="12" type="primary">tolQ</name>
    <name evidence="12" type="ORF">H9962_03825</name>
</gene>
<evidence type="ECO:0000256" key="1">
    <source>
        <dbReference type="ARBA" id="ARBA00004651"/>
    </source>
</evidence>
<keyword evidence="4" id="KW-0132">Cell division</keyword>
<feature type="transmembrane region" description="Helical" evidence="10">
    <location>
        <begin position="166"/>
        <end position="191"/>
    </location>
</feature>
<dbReference type="InterPro" id="IPR050790">
    <property type="entry name" value="ExbB/TolQ_transport"/>
</dbReference>
<reference evidence="12" key="1">
    <citation type="journal article" date="2021" name="PeerJ">
        <title>Extensive microbial diversity within the chicken gut microbiome revealed by metagenomics and culture.</title>
        <authorList>
            <person name="Gilroy R."/>
            <person name="Ravi A."/>
            <person name="Getino M."/>
            <person name="Pursley I."/>
            <person name="Horton D.L."/>
            <person name="Alikhan N.F."/>
            <person name="Baker D."/>
            <person name="Gharbi K."/>
            <person name="Hall N."/>
            <person name="Watson M."/>
            <person name="Adriaenssens E.M."/>
            <person name="Foster-Nyarko E."/>
            <person name="Jarju S."/>
            <person name="Secka A."/>
            <person name="Antonio M."/>
            <person name="Oren A."/>
            <person name="Chaudhuri R.R."/>
            <person name="La Ragione R."/>
            <person name="Hildebrand F."/>
            <person name="Pallen M.J."/>
        </authorList>
    </citation>
    <scope>NUCLEOTIDE SEQUENCE</scope>
    <source>
        <strain evidence="12">CHK186-16707</strain>
    </source>
</reference>
<keyword evidence="2" id="KW-1003">Cell membrane</keyword>
<keyword evidence="3" id="KW-0997">Cell inner membrane</keyword>
<comment type="subcellular location">
    <subcellularLocation>
        <location evidence="1">Cell membrane</location>
        <topology evidence="1">Multi-pass membrane protein</topology>
    </subcellularLocation>
    <subcellularLocation>
        <location evidence="9">Membrane</location>
        <topology evidence="9">Multi-pass membrane protein</topology>
    </subcellularLocation>
</comment>
<sequence>MEYSVFSLFLNATLLVKLIMGLLVCLSIYSWAIIIGKWVTLHSAHAKASEGLERFENARDLRQAVQSLGGDPSSPLYAVAQQGVLEFNRSKEAGASEEVVVDNVRRALHQGVGMELGRLNRSLSVLATAANTAPFIGLFGTVWGIMNSFHAIGLMKSASLATVAPGISEALIATAIGLAVAIPATIAYNLFLGRLGGIETLLVNFAGAFLNRVQREINVQRGTPRAADSSY</sequence>
<dbReference type="EMBL" id="DXAN01000007">
    <property type="protein sequence ID" value="HJA08304.1"/>
    <property type="molecule type" value="Genomic_DNA"/>
</dbReference>
<comment type="similarity">
    <text evidence="9">Belongs to the exbB/tolQ family.</text>
</comment>
<evidence type="ECO:0000256" key="7">
    <source>
        <dbReference type="ARBA" id="ARBA00023136"/>
    </source>
</evidence>
<proteinExistence type="inferred from homology"/>
<evidence type="ECO:0000313" key="12">
    <source>
        <dbReference type="EMBL" id="HJA08304.1"/>
    </source>
</evidence>
<protein>
    <submittedName>
        <fullName evidence="12">Protein TolQ</fullName>
    </submittedName>
</protein>
<reference evidence="12" key="2">
    <citation type="submission" date="2021-04" db="EMBL/GenBank/DDBJ databases">
        <authorList>
            <person name="Gilroy R."/>
        </authorList>
    </citation>
    <scope>NUCLEOTIDE SEQUENCE</scope>
    <source>
        <strain evidence="12">CHK186-16707</strain>
    </source>
</reference>